<dbReference type="InterPro" id="IPR014043">
    <property type="entry name" value="Acyl_transferase_dom"/>
</dbReference>
<gene>
    <name evidence="9" type="ORF">HETSPECPRED_007529</name>
</gene>
<dbReference type="Gene3D" id="3.10.129.110">
    <property type="entry name" value="Polyketide synthase dehydratase"/>
    <property type="match status" value="1"/>
</dbReference>
<dbReference type="InterPro" id="IPR032088">
    <property type="entry name" value="SAT"/>
</dbReference>
<dbReference type="OrthoDB" id="329835at2759"/>
<feature type="domain" description="PKS/mFAS DH" evidence="8">
    <location>
        <begin position="1270"/>
        <end position="1575"/>
    </location>
</feature>
<evidence type="ECO:0000256" key="1">
    <source>
        <dbReference type="ARBA" id="ARBA00022450"/>
    </source>
</evidence>
<dbReference type="InterPro" id="IPR029058">
    <property type="entry name" value="AB_hydrolase_fold"/>
</dbReference>
<dbReference type="FunFam" id="3.40.50.1820:FF:000116">
    <property type="entry name" value="Sterigmatocystin biosynthesis polyketide synthase"/>
    <property type="match status" value="1"/>
</dbReference>
<accession>A0A8H3FSI5</accession>
<dbReference type="InterPro" id="IPR016035">
    <property type="entry name" value="Acyl_Trfase/lysoPLipase"/>
</dbReference>
<dbReference type="Pfam" id="PF00975">
    <property type="entry name" value="Thioesterase"/>
    <property type="match status" value="1"/>
</dbReference>
<dbReference type="Gene3D" id="3.30.70.3290">
    <property type="match status" value="1"/>
</dbReference>
<dbReference type="PANTHER" id="PTHR43775:SF45">
    <property type="entry name" value="CONIDIAL PIGMENT POLYKETIDE SYNTHASE ALB1"/>
    <property type="match status" value="1"/>
</dbReference>
<keyword evidence="10" id="KW-1185">Reference proteome</keyword>
<feature type="domain" description="Carrier" evidence="6">
    <location>
        <begin position="1637"/>
        <end position="1714"/>
    </location>
</feature>
<dbReference type="InterPro" id="IPR036736">
    <property type="entry name" value="ACP-like_sf"/>
</dbReference>
<dbReference type="SUPFAM" id="SSF55048">
    <property type="entry name" value="Probable ACP-binding domain of malonyl-CoA ACP transacylase"/>
    <property type="match status" value="1"/>
</dbReference>
<dbReference type="EMBL" id="CAJPDS010000054">
    <property type="protein sequence ID" value="CAF9930063.1"/>
    <property type="molecule type" value="Genomic_DNA"/>
</dbReference>
<dbReference type="SUPFAM" id="SSF52151">
    <property type="entry name" value="FabD/lysophospholipase-like"/>
    <property type="match status" value="1"/>
</dbReference>
<dbReference type="InterPro" id="IPR020841">
    <property type="entry name" value="PKS_Beta-ketoAc_synthase_dom"/>
</dbReference>
<dbReference type="SUPFAM" id="SSF53474">
    <property type="entry name" value="alpha/beta-Hydrolases"/>
    <property type="match status" value="1"/>
</dbReference>
<dbReference type="InterPro" id="IPR050091">
    <property type="entry name" value="PKS_NRPS_Biosynth_Enz"/>
</dbReference>
<dbReference type="InterPro" id="IPR049551">
    <property type="entry name" value="PKS_DH_C"/>
</dbReference>
<dbReference type="InterPro" id="IPR006162">
    <property type="entry name" value="Ppantetheine_attach_site"/>
</dbReference>
<evidence type="ECO:0000259" key="7">
    <source>
        <dbReference type="PROSITE" id="PS52004"/>
    </source>
</evidence>
<feature type="region of interest" description="Disordered" evidence="5">
    <location>
        <begin position="1614"/>
        <end position="1635"/>
    </location>
</feature>
<evidence type="ECO:0000313" key="9">
    <source>
        <dbReference type="EMBL" id="CAF9930063.1"/>
    </source>
</evidence>
<dbReference type="InterPro" id="IPR018201">
    <property type="entry name" value="Ketoacyl_synth_AS"/>
</dbReference>
<dbReference type="InterPro" id="IPR001031">
    <property type="entry name" value="Thioesterase"/>
</dbReference>
<keyword evidence="1" id="KW-0596">Phosphopantetheine</keyword>
<dbReference type="PROSITE" id="PS00606">
    <property type="entry name" value="KS3_1"/>
    <property type="match status" value="1"/>
</dbReference>
<feature type="region of interest" description="Disordered" evidence="5">
    <location>
        <begin position="330"/>
        <end position="351"/>
    </location>
</feature>
<dbReference type="InterPro" id="IPR030918">
    <property type="entry name" value="PT_fungal_PKS"/>
</dbReference>
<evidence type="ECO:0000313" key="10">
    <source>
        <dbReference type="Proteomes" id="UP000664521"/>
    </source>
</evidence>
<dbReference type="NCBIfam" id="TIGR04532">
    <property type="entry name" value="PT_fungal_PKS"/>
    <property type="match status" value="1"/>
</dbReference>
<keyword evidence="2" id="KW-0597">Phosphoprotein</keyword>
<dbReference type="GO" id="GO:0044550">
    <property type="term" value="P:secondary metabolite biosynthetic process"/>
    <property type="evidence" value="ECO:0007669"/>
    <property type="project" value="UniProtKB-ARBA"/>
</dbReference>
<dbReference type="SUPFAM" id="SSF47336">
    <property type="entry name" value="ACP-like"/>
    <property type="match status" value="2"/>
</dbReference>
<feature type="active site" description="Proton acceptor; for dehydratase activity" evidence="4">
    <location>
        <position position="1302"/>
    </location>
</feature>
<dbReference type="PROSITE" id="PS52019">
    <property type="entry name" value="PKS_MFAS_DH"/>
    <property type="match status" value="1"/>
</dbReference>
<dbReference type="SMART" id="SM00823">
    <property type="entry name" value="PKS_PP"/>
    <property type="match status" value="2"/>
</dbReference>
<dbReference type="Pfam" id="PF00698">
    <property type="entry name" value="Acyl_transf_1"/>
    <property type="match status" value="1"/>
</dbReference>
<dbReference type="FunFam" id="3.40.47.10:FF:000031">
    <property type="entry name" value="Sterigmatocystin biosynthesis polyketide synthase"/>
    <property type="match status" value="1"/>
</dbReference>
<dbReference type="Gene3D" id="3.40.366.10">
    <property type="entry name" value="Malonyl-Coenzyme A Acyl Carrier Protein, domain 2"/>
    <property type="match status" value="2"/>
</dbReference>
<dbReference type="GO" id="GO:0004315">
    <property type="term" value="F:3-oxoacyl-[acyl-carrier-protein] synthase activity"/>
    <property type="evidence" value="ECO:0007669"/>
    <property type="project" value="InterPro"/>
</dbReference>
<dbReference type="SUPFAM" id="SSF53901">
    <property type="entry name" value="Thiolase-like"/>
    <property type="match status" value="1"/>
</dbReference>
<evidence type="ECO:0000256" key="2">
    <source>
        <dbReference type="ARBA" id="ARBA00022553"/>
    </source>
</evidence>
<evidence type="ECO:0000256" key="3">
    <source>
        <dbReference type="ARBA" id="ARBA00022679"/>
    </source>
</evidence>
<dbReference type="InterPro" id="IPR042104">
    <property type="entry name" value="PKS_dehydratase_sf"/>
</dbReference>
<dbReference type="InterPro" id="IPR014030">
    <property type="entry name" value="Ketoacyl_synth_N"/>
</dbReference>
<dbReference type="SMART" id="SM00827">
    <property type="entry name" value="PKS_AT"/>
    <property type="match status" value="1"/>
</dbReference>
<dbReference type="InterPro" id="IPR049900">
    <property type="entry name" value="PKS_mFAS_DH"/>
</dbReference>
<dbReference type="FunFam" id="1.10.1200.10:FF:000011">
    <property type="entry name" value="Sterigmatocystin biosynthesis polyketide synthase"/>
    <property type="match status" value="1"/>
</dbReference>
<dbReference type="GO" id="GO:0031177">
    <property type="term" value="F:phosphopantetheine binding"/>
    <property type="evidence" value="ECO:0007669"/>
    <property type="project" value="InterPro"/>
</dbReference>
<feature type="region of interest" description="Disordered" evidence="5">
    <location>
        <begin position="1713"/>
        <end position="1759"/>
    </location>
</feature>
<keyword evidence="3" id="KW-0808">Transferase</keyword>
<dbReference type="FunFam" id="3.10.129.110:FF:000001">
    <property type="entry name" value="Sterigmatocystin biosynthesis polyketide synthase"/>
    <property type="match status" value="1"/>
</dbReference>
<dbReference type="PROSITE" id="PS00012">
    <property type="entry name" value="PHOSPHOPANTETHEINE"/>
    <property type="match status" value="2"/>
</dbReference>
<dbReference type="InterPro" id="IPR014031">
    <property type="entry name" value="Ketoacyl_synth_C"/>
</dbReference>
<dbReference type="GO" id="GO:0004312">
    <property type="term" value="F:fatty acid synthase activity"/>
    <property type="evidence" value="ECO:0007669"/>
    <property type="project" value="TreeGrafter"/>
</dbReference>
<evidence type="ECO:0000256" key="5">
    <source>
        <dbReference type="SAM" id="MobiDB-lite"/>
    </source>
</evidence>
<dbReference type="Gene3D" id="3.40.47.10">
    <property type="match status" value="1"/>
</dbReference>
<dbReference type="InterPro" id="IPR016039">
    <property type="entry name" value="Thiolase-like"/>
</dbReference>
<sequence length="2119" mass="229964">MKTQGRLYLFGDQTNDFVPGLRQLLRIKDSALLSSFLEKTHIALRQEITQHRREIQELLPRFSRVVDLLAAYSTDLDSTPILASTLTAIYQLGSFISCYGDGSRSYPSGQSHNVLGMCTGQLAACAVASASTAGELVDLAVEVVVIAFRTGLHVTRTRDLLENANAQQNLPLGSRPFIGTVAPSSVTIFGSPRVLKDFFSSSIMSDVKSIAAPISAPYHEPNLYAESDIDEILQGLSETVAETALKLPFISSVTGEPISAPTFRDLLHISLGEILRQPIRLDNIIKSVTTSCQASSHTRWAILSVGTNASQMLASALGEIEGASVEVEHITRKPNATKPQSQTRSGGRPEQSKIAIIGYSGRFPEAADPDSLWKLVHEGRDVHREIPANRFDVNTHYDANGKKKNASQVRTGCFINEPGLFDCRFFNLSPKEADQSDPAQRLALMTAYEALEMAGVVPDRTPSTQRDRVGIFYGMTSDDWREVNSGQDVGTYFIPGGNRAFTPGRINYHFRFSGPSVSIDTACSSSACAIHMACNSLWRNDCDTALAGGTNVMTNPDNFTGLDKGHFLSRTGNCKTFDDGADGYCRADAVGTIILKRLEDALADKDPIQAVICGAYTNHSAEAESITRPHIGAQSAIFRRILNSAGHDPLDVSYIEMHGTGTQAGDAVEMRSVLDVFTGTKSGRTEDQSLYLGSVKSNVGHAESGSGVTSLIKVMMMMKNNEIPPHCGIKTKINTGFPKDLKQRGIRIAMEATPWLQQADRKRMAFLNNFSAAGGNSALLVEDAPTAFEPQASEDPRTTHVVTVSGRTAQSVRQNAERLAEHLKINPDISLGSLAYTTTARRMHHNYRLSVTGRSSADLRAALEKSAGLDIRPTPRKIPDVAFTFTGQGSVYADMGKHLYVSFSVFREELRRLEGISKSFGFDSFMPLINDSATPARNHHTRQAAQLALTCFEIALARLWESFGIVPSVVVGHSLGEYAALHIAGVLSARDVIFLVGMRARIMQERCSAGTHGMLAVKAPLTSLAQILQSHHLEVACINGPTQTVLAGLGDDIDRAQEALGPLGIMTTRLKTDFAFHSSQVEPVLDEFAKVTRGVVFRKPTIPILSPLLAAVITEEGQLGTEYLARHCRETVNIVGAAQAAVSQKLVSEETICLEIGPDPIVAGMMKACIGSSTRAVASVRKNNSLWATLSEALSTLYQAGIDLHWGEFHRDFDAFQTIISLPAYSWHLKNHWIQYVHDWCLTKGDAPAAITEIPTLPAAEPQFLSATCQKILESEHGPEKSSVLMESDISHPDLRAVFEAHKVNGAVLCPSSVYADIAMTLGNYLHEGNPVKANRGIEVANMATTKPLLMRTPGKPELFRTSAEADWASQTAKVTFYSVNSRGAKTIEHSTCVLRFGNPDAWMSEWKRTAYLVSSRMQGLRDAAQNGSCHLLKRGMAYKLFENCVEYGEKFQGIEEVHLDSKGHEATARVTLKDKSDCFHANPYYIDSLGHLSGFIMNATESFDYKAQVFLNHGWESIRCAVKLSPEETYHTYVKMQSVDGTKYVGDVYVFQGDSIVGVNQGVAFQSVPRKVLDMLLPSPTKGAATKTTATVATAPPSAPQKTVAIAPSSAVVHRPEAAPMPKKKQASAPPQRDNVSEPFMIVQAMNIIAEESGIAIAELKNEIEFADVGVDSLLSLTISGRLREELNIDVSPTLFVDFPTVRDLKRSLGGISGSADTSEDSSPTPASGFSCDDASDTSSEITNVEDEEKAPETTGDEKYPISGICNILADEIGVKVEEVWSAPSLAELGLDSLMSLTTLGRLREELNVDLPMDIFVDADMKTIRKKLVGDTPEPKKSAPVTPTTKKAMVERTPGAIPAASSVVLQGSLATARKVLFLFPDGSGSATSYAALPTVAPGVAVVGLNCPYLKRPQDMKCALQDLTAPYLAEIRRRQPRGPYYLGGWSAGGICAYDAAVILMVAGEKVESLILIDSPNPIHLEKLPVRMYDFLNSVGMFGTGGKSLPEWLLPHFLAFIDALALYEPTPFAQGAAPPTHAIWATDGVYRSTGGKRLDERPDDSREMKWLLNDRTSFGPNGWDTLVGQESLKIDILEGSNHFTMFGGSQGLELSQFLARSIGV</sequence>
<proteinExistence type="predicted"/>
<dbReference type="Proteomes" id="UP000664521">
    <property type="component" value="Unassembled WGS sequence"/>
</dbReference>
<comment type="caution">
    <text evidence="9">The sequence shown here is derived from an EMBL/GenBank/DDBJ whole genome shotgun (WGS) entry which is preliminary data.</text>
</comment>
<feature type="region of interest" description="C-terminal hotdog fold" evidence="4">
    <location>
        <begin position="1426"/>
        <end position="1575"/>
    </location>
</feature>
<dbReference type="Gene3D" id="1.10.1200.10">
    <property type="entry name" value="ACP-like"/>
    <property type="match status" value="2"/>
</dbReference>
<evidence type="ECO:0008006" key="11">
    <source>
        <dbReference type="Google" id="ProtNLM"/>
    </source>
</evidence>
<dbReference type="CDD" id="cd00833">
    <property type="entry name" value="PKS"/>
    <property type="match status" value="1"/>
</dbReference>
<feature type="compositionally biased region" description="Polar residues" evidence="5">
    <location>
        <begin position="1716"/>
        <end position="1729"/>
    </location>
</feature>
<reference evidence="9" key="1">
    <citation type="submission" date="2021-03" db="EMBL/GenBank/DDBJ databases">
        <authorList>
            <person name="Tagirdzhanova G."/>
        </authorList>
    </citation>
    <scope>NUCLEOTIDE SEQUENCE</scope>
</reference>
<dbReference type="SMART" id="SM00825">
    <property type="entry name" value="PKS_KS"/>
    <property type="match status" value="1"/>
</dbReference>
<dbReference type="Gene3D" id="3.40.50.1820">
    <property type="entry name" value="alpha/beta hydrolase"/>
    <property type="match status" value="1"/>
</dbReference>
<dbReference type="InterPro" id="IPR009081">
    <property type="entry name" value="PP-bd_ACP"/>
</dbReference>
<organism evidence="9 10">
    <name type="scientific">Heterodermia speciosa</name>
    <dbReference type="NCBI Taxonomy" id="116794"/>
    <lineage>
        <taxon>Eukaryota</taxon>
        <taxon>Fungi</taxon>
        <taxon>Dikarya</taxon>
        <taxon>Ascomycota</taxon>
        <taxon>Pezizomycotina</taxon>
        <taxon>Lecanoromycetes</taxon>
        <taxon>OSLEUM clade</taxon>
        <taxon>Lecanoromycetidae</taxon>
        <taxon>Caliciales</taxon>
        <taxon>Physciaceae</taxon>
        <taxon>Heterodermia</taxon>
    </lineage>
</organism>
<dbReference type="Pfam" id="PF00109">
    <property type="entry name" value="ketoacyl-synt"/>
    <property type="match status" value="1"/>
</dbReference>
<name>A0A8H3FSI5_9LECA</name>
<dbReference type="PROSITE" id="PS50075">
    <property type="entry name" value="CARRIER"/>
    <property type="match status" value="1"/>
</dbReference>
<feature type="domain" description="Ketosynthase family 3 (KS3)" evidence="7">
    <location>
        <begin position="351"/>
        <end position="783"/>
    </location>
</feature>
<dbReference type="PROSITE" id="PS52004">
    <property type="entry name" value="KS3_2"/>
    <property type="match status" value="1"/>
</dbReference>
<dbReference type="Pfam" id="PF14765">
    <property type="entry name" value="PS-DH"/>
    <property type="match status" value="1"/>
</dbReference>
<dbReference type="InterPro" id="IPR016036">
    <property type="entry name" value="Malonyl_transacylase_ACP-bd"/>
</dbReference>
<dbReference type="GO" id="GO:0006633">
    <property type="term" value="P:fatty acid biosynthetic process"/>
    <property type="evidence" value="ECO:0007669"/>
    <property type="project" value="InterPro"/>
</dbReference>
<dbReference type="InterPro" id="IPR020806">
    <property type="entry name" value="PKS_PP-bd"/>
</dbReference>
<feature type="region of interest" description="N-terminal hotdog fold" evidence="4">
    <location>
        <begin position="1270"/>
        <end position="1402"/>
    </location>
</feature>
<evidence type="ECO:0000259" key="6">
    <source>
        <dbReference type="PROSITE" id="PS50075"/>
    </source>
</evidence>
<dbReference type="InterPro" id="IPR001227">
    <property type="entry name" value="Ac_transferase_dom_sf"/>
</dbReference>
<protein>
    <recommendedName>
        <fullName evidence="11">Polyketide synthase</fullName>
    </recommendedName>
</protein>
<dbReference type="Pfam" id="PF00550">
    <property type="entry name" value="PP-binding"/>
    <property type="match status" value="2"/>
</dbReference>
<dbReference type="PANTHER" id="PTHR43775">
    <property type="entry name" value="FATTY ACID SYNTHASE"/>
    <property type="match status" value="1"/>
</dbReference>
<feature type="active site" description="Proton donor; for dehydratase activity" evidence="4">
    <location>
        <position position="1488"/>
    </location>
</feature>
<dbReference type="Pfam" id="PF16073">
    <property type="entry name" value="SAT"/>
    <property type="match status" value="1"/>
</dbReference>
<evidence type="ECO:0000259" key="8">
    <source>
        <dbReference type="PROSITE" id="PS52019"/>
    </source>
</evidence>
<evidence type="ECO:0000256" key="4">
    <source>
        <dbReference type="PROSITE-ProRule" id="PRU01363"/>
    </source>
</evidence>
<dbReference type="Pfam" id="PF22621">
    <property type="entry name" value="CurL-like_PKS_C"/>
    <property type="match status" value="1"/>
</dbReference>
<dbReference type="Pfam" id="PF02801">
    <property type="entry name" value="Ketoacyl-synt_C"/>
    <property type="match status" value="1"/>
</dbReference>